<dbReference type="Proteomes" id="UP001054945">
    <property type="component" value="Unassembled WGS sequence"/>
</dbReference>
<protein>
    <submittedName>
        <fullName evidence="2">Uncharacterized protein</fullName>
    </submittedName>
</protein>
<name>A0AAV4N8C5_CAEEX</name>
<proteinExistence type="predicted"/>
<comment type="caution">
    <text evidence="2">The sequence shown here is derived from an EMBL/GenBank/DDBJ whole genome shotgun (WGS) entry which is preliminary data.</text>
</comment>
<organism evidence="2 3">
    <name type="scientific">Caerostris extrusa</name>
    <name type="common">Bark spider</name>
    <name type="synonym">Caerostris bankana</name>
    <dbReference type="NCBI Taxonomy" id="172846"/>
    <lineage>
        <taxon>Eukaryota</taxon>
        <taxon>Metazoa</taxon>
        <taxon>Ecdysozoa</taxon>
        <taxon>Arthropoda</taxon>
        <taxon>Chelicerata</taxon>
        <taxon>Arachnida</taxon>
        <taxon>Araneae</taxon>
        <taxon>Araneomorphae</taxon>
        <taxon>Entelegynae</taxon>
        <taxon>Araneoidea</taxon>
        <taxon>Araneidae</taxon>
        <taxon>Caerostris</taxon>
    </lineage>
</organism>
<keyword evidence="3" id="KW-1185">Reference proteome</keyword>
<evidence type="ECO:0000313" key="2">
    <source>
        <dbReference type="EMBL" id="GIX80614.1"/>
    </source>
</evidence>
<feature type="compositionally biased region" description="Pro residues" evidence="1">
    <location>
        <begin position="1"/>
        <end position="10"/>
    </location>
</feature>
<dbReference type="AlphaFoldDB" id="A0AAV4N8C5"/>
<evidence type="ECO:0000256" key="1">
    <source>
        <dbReference type="SAM" id="MobiDB-lite"/>
    </source>
</evidence>
<gene>
    <name evidence="2" type="ORF">CEXT_685761</name>
</gene>
<reference evidence="2 3" key="1">
    <citation type="submission" date="2021-06" db="EMBL/GenBank/DDBJ databases">
        <title>Caerostris extrusa draft genome.</title>
        <authorList>
            <person name="Kono N."/>
            <person name="Arakawa K."/>
        </authorList>
    </citation>
    <scope>NUCLEOTIDE SEQUENCE [LARGE SCALE GENOMIC DNA]</scope>
</reference>
<evidence type="ECO:0000313" key="3">
    <source>
        <dbReference type="Proteomes" id="UP001054945"/>
    </source>
</evidence>
<dbReference type="EMBL" id="BPLR01003050">
    <property type="protein sequence ID" value="GIX80614.1"/>
    <property type="molecule type" value="Genomic_DNA"/>
</dbReference>
<feature type="region of interest" description="Disordered" evidence="1">
    <location>
        <begin position="1"/>
        <end position="22"/>
    </location>
</feature>
<accession>A0AAV4N8C5</accession>
<sequence>MNASPNPNPEQPCIITKTTRGSQRIIMRRRGDPQITSADIPSAPVCPRSFVRRGCPLDRVLSFPVSHAAINLG</sequence>